<dbReference type="OrthoDB" id="1752174at2759"/>
<dbReference type="InterPro" id="IPR036397">
    <property type="entry name" value="RNaseH_sf"/>
</dbReference>
<name>A0A5B6UGY5_9ROSI</name>
<dbReference type="PANTHER" id="PTHR47074:SF61">
    <property type="entry name" value="RNASE H TYPE-1 DOMAIN-CONTAINING PROTEIN"/>
    <property type="match status" value="1"/>
</dbReference>
<dbReference type="Gene3D" id="3.30.420.10">
    <property type="entry name" value="Ribonuclease H-like superfamily/Ribonuclease H"/>
    <property type="match status" value="1"/>
</dbReference>
<proteinExistence type="predicted"/>
<dbReference type="CDD" id="cd06222">
    <property type="entry name" value="RNase_H_like"/>
    <property type="match status" value="1"/>
</dbReference>
<dbReference type="EMBL" id="SMMG02000012">
    <property type="protein sequence ID" value="KAA3455432.1"/>
    <property type="molecule type" value="Genomic_DNA"/>
</dbReference>
<dbReference type="SUPFAM" id="SSF53098">
    <property type="entry name" value="Ribonuclease H-like"/>
    <property type="match status" value="1"/>
</dbReference>
<dbReference type="GO" id="GO:0003964">
    <property type="term" value="F:RNA-directed DNA polymerase activity"/>
    <property type="evidence" value="ECO:0007669"/>
    <property type="project" value="UniProtKB-KW"/>
</dbReference>
<keyword evidence="2" id="KW-0695">RNA-directed DNA polymerase</keyword>
<dbReference type="InterPro" id="IPR002156">
    <property type="entry name" value="RNaseH_domain"/>
</dbReference>
<comment type="caution">
    <text evidence="2">The sequence shown here is derived from an EMBL/GenBank/DDBJ whole genome shotgun (WGS) entry which is preliminary data.</text>
</comment>
<keyword evidence="2" id="KW-0808">Transferase</keyword>
<dbReference type="GO" id="GO:0004523">
    <property type="term" value="F:RNA-DNA hybrid ribonuclease activity"/>
    <property type="evidence" value="ECO:0007669"/>
    <property type="project" value="InterPro"/>
</dbReference>
<dbReference type="InterPro" id="IPR052929">
    <property type="entry name" value="RNase_H-like_EbsB-rel"/>
</dbReference>
<dbReference type="InterPro" id="IPR044730">
    <property type="entry name" value="RNase_H-like_dom_plant"/>
</dbReference>
<gene>
    <name evidence="2" type="ORF">EPI10_018467</name>
</gene>
<dbReference type="Proteomes" id="UP000325315">
    <property type="component" value="Unassembled WGS sequence"/>
</dbReference>
<feature type="domain" description="RNase H type-1" evidence="1">
    <location>
        <begin position="44"/>
        <end position="164"/>
    </location>
</feature>
<accession>A0A5B6UGY5</accession>
<protein>
    <submittedName>
        <fullName evidence="2">Reverse transcriptase</fullName>
    </submittedName>
</protein>
<reference evidence="3" key="1">
    <citation type="journal article" date="2019" name="Plant Biotechnol. J.">
        <title>Genome sequencing of the Australian wild diploid species Gossypium australe highlights disease resistance and delayed gland morphogenesis.</title>
        <authorList>
            <person name="Cai Y."/>
            <person name="Cai X."/>
            <person name="Wang Q."/>
            <person name="Wang P."/>
            <person name="Zhang Y."/>
            <person name="Cai C."/>
            <person name="Xu Y."/>
            <person name="Wang K."/>
            <person name="Zhou Z."/>
            <person name="Wang C."/>
            <person name="Geng S."/>
            <person name="Li B."/>
            <person name="Dong Q."/>
            <person name="Hou Y."/>
            <person name="Wang H."/>
            <person name="Ai P."/>
            <person name="Liu Z."/>
            <person name="Yi F."/>
            <person name="Sun M."/>
            <person name="An G."/>
            <person name="Cheng J."/>
            <person name="Zhang Y."/>
            <person name="Shi Q."/>
            <person name="Xie Y."/>
            <person name="Shi X."/>
            <person name="Chang Y."/>
            <person name="Huang F."/>
            <person name="Chen Y."/>
            <person name="Hong S."/>
            <person name="Mi L."/>
            <person name="Sun Q."/>
            <person name="Zhang L."/>
            <person name="Zhou B."/>
            <person name="Peng R."/>
            <person name="Zhang X."/>
            <person name="Liu F."/>
        </authorList>
    </citation>
    <scope>NUCLEOTIDE SEQUENCE [LARGE SCALE GENOMIC DNA]</scope>
    <source>
        <strain evidence="3">cv. PA1801</strain>
    </source>
</reference>
<dbReference type="AlphaFoldDB" id="A0A5B6UGY5"/>
<keyword evidence="2" id="KW-0548">Nucleotidyltransferase</keyword>
<dbReference type="Pfam" id="PF13456">
    <property type="entry name" value="RVT_3"/>
    <property type="match status" value="1"/>
</dbReference>
<sequence>MEGKRQSVQDICSIIFNIIREMKELRNKIPAQKPPQEPFVKVTFDVAFKATLHHSYSGFVIRNSRGLVMGSGTVLNKFVSDPFTAEAIACLQALNFSHEMCFSHVQMEGDSRTTIVKINQVLPDYSDTRTYIEEIKIKASFFHHISFCHVDRRANMVAHMIAKERISLPEDRFWVEELPAAAEAFLARDLSGLIPQI</sequence>
<evidence type="ECO:0000259" key="1">
    <source>
        <dbReference type="Pfam" id="PF13456"/>
    </source>
</evidence>
<keyword evidence="3" id="KW-1185">Reference proteome</keyword>
<organism evidence="2 3">
    <name type="scientific">Gossypium australe</name>
    <dbReference type="NCBI Taxonomy" id="47621"/>
    <lineage>
        <taxon>Eukaryota</taxon>
        <taxon>Viridiplantae</taxon>
        <taxon>Streptophyta</taxon>
        <taxon>Embryophyta</taxon>
        <taxon>Tracheophyta</taxon>
        <taxon>Spermatophyta</taxon>
        <taxon>Magnoliopsida</taxon>
        <taxon>eudicotyledons</taxon>
        <taxon>Gunneridae</taxon>
        <taxon>Pentapetalae</taxon>
        <taxon>rosids</taxon>
        <taxon>malvids</taxon>
        <taxon>Malvales</taxon>
        <taxon>Malvaceae</taxon>
        <taxon>Malvoideae</taxon>
        <taxon>Gossypium</taxon>
    </lineage>
</organism>
<dbReference type="PANTHER" id="PTHR47074">
    <property type="entry name" value="BNAC02G40300D PROTEIN"/>
    <property type="match status" value="1"/>
</dbReference>
<evidence type="ECO:0000313" key="3">
    <source>
        <dbReference type="Proteomes" id="UP000325315"/>
    </source>
</evidence>
<dbReference type="InterPro" id="IPR012337">
    <property type="entry name" value="RNaseH-like_sf"/>
</dbReference>
<evidence type="ECO:0000313" key="2">
    <source>
        <dbReference type="EMBL" id="KAA3455432.1"/>
    </source>
</evidence>
<dbReference type="GO" id="GO:0003676">
    <property type="term" value="F:nucleic acid binding"/>
    <property type="evidence" value="ECO:0007669"/>
    <property type="project" value="InterPro"/>
</dbReference>